<feature type="transmembrane region" description="Helical" evidence="1">
    <location>
        <begin position="48"/>
        <end position="71"/>
    </location>
</feature>
<feature type="transmembrane region" description="Helical" evidence="1">
    <location>
        <begin position="110"/>
        <end position="133"/>
    </location>
</feature>
<feature type="transmembrane region" description="Helical" evidence="1">
    <location>
        <begin position="83"/>
        <end position="104"/>
    </location>
</feature>
<name>A0A9W2ZBV4_BIOGL</name>
<dbReference type="RefSeq" id="XP_055872381.1">
    <property type="nucleotide sequence ID" value="XM_056016406.1"/>
</dbReference>
<proteinExistence type="predicted"/>
<keyword evidence="1" id="KW-0812">Transmembrane</keyword>
<dbReference type="AlphaFoldDB" id="A0A9W2ZBV4"/>
<dbReference type="Proteomes" id="UP001165740">
    <property type="component" value="Chromosome 17"/>
</dbReference>
<accession>A0A9W2ZBV4</accession>
<sequence length="183" mass="20145">MPTMEFRKVSFMWTIVSLLQAKALLFSTIGFAGNYMVTATAGGEWGHIGLWTICTFLDAICFDAVNLAELIGGSRVWLDVSRTLMSITIVCELSVIVMTSMAFFREPTKIMGWITAGVAGFSAVVGLVGLSVVAGKGISLMHLYLPKFKFSLGWSFSLFLIGQFTFLFASVWHFLDARDTVKK</sequence>
<dbReference type="OrthoDB" id="6209134at2759"/>
<keyword evidence="1" id="KW-0472">Membrane</keyword>
<evidence type="ECO:0000313" key="3">
    <source>
        <dbReference type="RefSeq" id="XP_055872381.1"/>
    </source>
</evidence>
<organism evidence="2 3">
    <name type="scientific">Biomphalaria glabrata</name>
    <name type="common">Bloodfluke planorb</name>
    <name type="synonym">Freshwater snail</name>
    <dbReference type="NCBI Taxonomy" id="6526"/>
    <lineage>
        <taxon>Eukaryota</taxon>
        <taxon>Metazoa</taxon>
        <taxon>Spiralia</taxon>
        <taxon>Lophotrochozoa</taxon>
        <taxon>Mollusca</taxon>
        <taxon>Gastropoda</taxon>
        <taxon>Heterobranchia</taxon>
        <taxon>Euthyneura</taxon>
        <taxon>Panpulmonata</taxon>
        <taxon>Hygrophila</taxon>
        <taxon>Lymnaeoidea</taxon>
        <taxon>Planorbidae</taxon>
        <taxon>Biomphalaria</taxon>
    </lineage>
</organism>
<protein>
    <submittedName>
        <fullName evidence="3">Uncharacterized protein LOC106076734 isoform X1</fullName>
    </submittedName>
</protein>
<evidence type="ECO:0000313" key="2">
    <source>
        <dbReference type="Proteomes" id="UP001165740"/>
    </source>
</evidence>
<keyword evidence="2" id="KW-1185">Reference proteome</keyword>
<gene>
    <name evidence="3" type="primary">LOC106076734</name>
</gene>
<feature type="transmembrane region" description="Helical" evidence="1">
    <location>
        <begin position="154"/>
        <end position="175"/>
    </location>
</feature>
<keyword evidence="1" id="KW-1133">Transmembrane helix</keyword>
<dbReference type="GeneID" id="106076734"/>
<evidence type="ECO:0000256" key="1">
    <source>
        <dbReference type="SAM" id="Phobius"/>
    </source>
</evidence>
<reference evidence="3" key="1">
    <citation type="submission" date="2025-08" db="UniProtKB">
        <authorList>
            <consortium name="RefSeq"/>
        </authorList>
    </citation>
    <scope>IDENTIFICATION</scope>
</reference>